<dbReference type="EMBL" id="CP028519">
    <property type="protein sequence ID" value="AVY92874.1"/>
    <property type="molecule type" value="Genomic_DNA"/>
</dbReference>
<dbReference type="Pfam" id="PF22630">
    <property type="entry name" value="NMB1110_3rd"/>
    <property type="match status" value="1"/>
</dbReference>
<dbReference type="Gene3D" id="3.30.1920.10">
    <property type="entry name" value="Baseplate protein-like domains - 2 layer sandwich fold"/>
    <property type="match status" value="1"/>
</dbReference>
<dbReference type="AlphaFoldDB" id="A0A2U3THI1"/>
<organism evidence="5 6">
    <name type="scientific">Microvirgula aerodenitrificans</name>
    <dbReference type="NCBI Taxonomy" id="57480"/>
    <lineage>
        <taxon>Bacteria</taxon>
        <taxon>Pseudomonadati</taxon>
        <taxon>Pseudomonadota</taxon>
        <taxon>Betaproteobacteria</taxon>
        <taxon>Neisseriales</taxon>
        <taxon>Aquaspirillaceae</taxon>
        <taxon>Microvirgula</taxon>
    </lineage>
</organism>
<evidence type="ECO:0000259" key="4">
    <source>
        <dbReference type="Pfam" id="PF22630"/>
    </source>
</evidence>
<dbReference type="InterPro" id="IPR054482">
    <property type="entry name" value="NMB1110-like_3rd"/>
</dbReference>
<feature type="domain" description="Tail protein NMB1110-like third" evidence="4">
    <location>
        <begin position="210"/>
        <end position="267"/>
    </location>
</feature>
<dbReference type="Proteomes" id="UP000244173">
    <property type="component" value="Chromosome"/>
</dbReference>
<feature type="domain" description="Tail protein NMB1110-like C-terminal" evidence="2">
    <location>
        <begin position="269"/>
        <end position="337"/>
    </location>
</feature>
<dbReference type="STRING" id="1122240.GCA_000620105_00959"/>
<dbReference type="OrthoDB" id="9016931at2"/>
<dbReference type="Pfam" id="PF22255">
    <property type="entry name" value="Gp44-like_2nd"/>
    <property type="match status" value="1"/>
</dbReference>
<dbReference type="InterPro" id="IPR026276">
    <property type="entry name" value="Baseplate_GpP"/>
</dbReference>
<dbReference type="RefSeq" id="WP_036385268.1">
    <property type="nucleotide sequence ID" value="NZ_CP028519.1"/>
</dbReference>
<dbReference type="PIRSF" id="PIRSF004440">
    <property type="entry name" value="GpP"/>
    <property type="match status" value="1"/>
</dbReference>
<feature type="domain" description="Baseplate hub protein gp44-like N-terminal" evidence="1">
    <location>
        <begin position="8"/>
        <end position="91"/>
    </location>
</feature>
<keyword evidence="6" id="KW-1185">Reference proteome</keyword>
<dbReference type="Pfam" id="PF21683">
    <property type="entry name" value="GpP-like_1st"/>
    <property type="match status" value="1"/>
</dbReference>
<dbReference type="Pfam" id="PF22174">
    <property type="entry name" value="NMB1110-like_C"/>
    <property type="match status" value="1"/>
</dbReference>
<gene>
    <name evidence="5" type="ORF">DAI18_01570</name>
</gene>
<evidence type="ECO:0000259" key="3">
    <source>
        <dbReference type="Pfam" id="PF22255"/>
    </source>
</evidence>
<evidence type="ECO:0000259" key="2">
    <source>
        <dbReference type="Pfam" id="PF22174"/>
    </source>
</evidence>
<dbReference type="Gene3D" id="3.55.50.10">
    <property type="entry name" value="Baseplate protein-like domains"/>
    <property type="match status" value="1"/>
</dbReference>
<dbReference type="InterPro" id="IPR053981">
    <property type="entry name" value="Gp44/GpP-like_2nd"/>
</dbReference>
<evidence type="ECO:0000313" key="6">
    <source>
        <dbReference type="Proteomes" id="UP000244173"/>
    </source>
</evidence>
<name>A0A2U3THI1_9NEIS</name>
<reference evidence="5 6" key="1">
    <citation type="submission" date="2018-04" db="EMBL/GenBank/DDBJ databases">
        <title>Denitrifier Microvirgula.</title>
        <authorList>
            <person name="Anderson E."/>
            <person name="Jang J."/>
            <person name="Ishii S."/>
        </authorList>
    </citation>
    <scope>NUCLEOTIDE SEQUENCE [LARGE SCALE GENOMIC DNA]</scope>
    <source>
        <strain evidence="5 6">BE2.4</strain>
    </source>
</reference>
<evidence type="ECO:0000259" key="1">
    <source>
        <dbReference type="Pfam" id="PF21683"/>
    </source>
</evidence>
<dbReference type="KEGG" id="maer:DAI18_01570"/>
<protein>
    <submittedName>
        <fullName evidence="5">Phage tail protein</fullName>
    </submittedName>
</protein>
<sequence>MPTPDNTVSLLIGGKVHSQWSSYDLDSNLETIADAWHVTLGLPRGEVPAIVDIGATIQVRVGADTVMTGYIDEIEESIDKGGHTLMLSGRDLGGVLVDCSAPLLNRKQITLAELMADVVRPLGIDKIQFDPKYARRLEKVDVEPGSTAWDLLKKLVEANGLWAWFQPDGTLVIDGPDYSQPPVASLVMRRAGRGNNLVSLKRRRNMTGLYSKITVLGQSQGNALNAGKHAIKGVATNPELKLQRELIRPRNDVENDVLAGLAARKLMADARRGSFALTAVVSGHRTSDGVLWEPGQRIHVLCEPHDIDGEYFLMSRKFQGGREQQATTTLTLVEDGVWVVDADPGKWTRRARRGSKK</sequence>
<dbReference type="InterPro" id="IPR054034">
    <property type="entry name" value="NMB1110-like_C"/>
</dbReference>
<dbReference type="Gene3D" id="2.30.300.10">
    <property type="entry name" value="Baseplate protein-like domain - beta roll fold"/>
    <property type="match status" value="1"/>
</dbReference>
<accession>A0A2U3THI1</accession>
<evidence type="ECO:0000313" key="5">
    <source>
        <dbReference type="EMBL" id="AVY92874.1"/>
    </source>
</evidence>
<dbReference type="InterPro" id="IPR023399">
    <property type="entry name" value="Baseplate-like_2-layer_sand"/>
</dbReference>
<proteinExistence type="predicted"/>
<dbReference type="SUPFAM" id="SSF69279">
    <property type="entry name" value="Phage tail proteins"/>
    <property type="match status" value="2"/>
</dbReference>
<dbReference type="InterPro" id="IPR049354">
    <property type="entry name" value="GpP-like_N"/>
</dbReference>
<feature type="domain" description="Baseplate hub protein gp44/GpP-like second" evidence="3">
    <location>
        <begin position="94"/>
        <end position="174"/>
    </location>
</feature>